<evidence type="ECO:0000259" key="3">
    <source>
        <dbReference type="PROSITE" id="PS51455"/>
    </source>
</evidence>
<dbReference type="EMBL" id="UYWY01022527">
    <property type="protein sequence ID" value="VDM46242.1"/>
    <property type="molecule type" value="Genomic_DNA"/>
</dbReference>
<dbReference type="InterPro" id="IPR023610">
    <property type="entry name" value="PInositol-4/5-P-5/4-kinase"/>
</dbReference>
<dbReference type="SUPFAM" id="SSF56104">
    <property type="entry name" value="SAICAR synthase-like"/>
    <property type="match status" value="1"/>
</dbReference>
<keyword evidence="1" id="KW-0547">Nucleotide-binding</keyword>
<dbReference type="PROSITE" id="PS51455">
    <property type="entry name" value="PIPK"/>
    <property type="match status" value="1"/>
</dbReference>
<evidence type="ECO:0000256" key="1">
    <source>
        <dbReference type="PROSITE-ProRule" id="PRU00781"/>
    </source>
</evidence>
<dbReference type="CDD" id="cd17301">
    <property type="entry name" value="PIPKc_PIP5KI"/>
    <property type="match status" value="1"/>
</dbReference>
<feature type="compositionally biased region" description="Basic and acidic residues" evidence="2">
    <location>
        <begin position="31"/>
        <end position="43"/>
    </location>
</feature>
<dbReference type="InterPro" id="IPR002498">
    <property type="entry name" value="PInositol-4-P-4/5-kinase_core"/>
</dbReference>
<evidence type="ECO:0000313" key="4">
    <source>
        <dbReference type="EMBL" id="VDM46242.1"/>
    </source>
</evidence>
<dbReference type="InterPro" id="IPR027483">
    <property type="entry name" value="PInositol-4-P-4/5-kinase_C_sf"/>
</dbReference>
<dbReference type="Pfam" id="PF01504">
    <property type="entry name" value="PIP5K"/>
    <property type="match status" value="1"/>
</dbReference>
<dbReference type="GO" id="GO:0016308">
    <property type="term" value="F:1-phosphatidylinositol-4-phosphate 5-kinase activity"/>
    <property type="evidence" value="ECO:0007669"/>
    <property type="project" value="TreeGrafter"/>
</dbReference>
<accession>A0A183V2F1</accession>
<dbReference type="AlphaFoldDB" id="A0A183V2F1"/>
<dbReference type="GO" id="GO:0005524">
    <property type="term" value="F:ATP binding"/>
    <property type="evidence" value="ECO:0007669"/>
    <property type="project" value="UniProtKB-UniRule"/>
</dbReference>
<dbReference type="SMART" id="SM00330">
    <property type="entry name" value="PIPKc"/>
    <property type="match status" value="1"/>
</dbReference>
<keyword evidence="5" id="KW-1185">Reference proteome</keyword>
<name>A0A183V2F1_TOXCA</name>
<feature type="compositionally biased region" description="Basic and acidic residues" evidence="2">
    <location>
        <begin position="508"/>
        <end position="533"/>
    </location>
</feature>
<feature type="domain" description="PIPK" evidence="3">
    <location>
        <begin position="61"/>
        <end position="423"/>
    </location>
</feature>
<feature type="region of interest" description="Disordered" evidence="2">
    <location>
        <begin position="450"/>
        <end position="552"/>
    </location>
</feature>
<feature type="region of interest" description="Disordered" evidence="2">
    <location>
        <begin position="1"/>
        <end position="47"/>
    </location>
</feature>
<dbReference type="GO" id="GO:0046854">
    <property type="term" value="P:phosphatidylinositol phosphate biosynthetic process"/>
    <property type="evidence" value="ECO:0007669"/>
    <property type="project" value="TreeGrafter"/>
</dbReference>
<protein>
    <submittedName>
        <fullName evidence="6">PIPK domain-containing protein</fullName>
    </submittedName>
</protein>
<reference evidence="4 5" key="2">
    <citation type="submission" date="2018-11" db="EMBL/GenBank/DDBJ databases">
        <authorList>
            <consortium name="Pathogen Informatics"/>
        </authorList>
    </citation>
    <scope>NUCLEOTIDE SEQUENCE [LARGE SCALE GENOMIC DNA]</scope>
</reference>
<dbReference type="Proteomes" id="UP000050794">
    <property type="component" value="Unassembled WGS sequence"/>
</dbReference>
<keyword evidence="1" id="KW-0808">Transferase</keyword>
<dbReference type="InterPro" id="IPR027484">
    <property type="entry name" value="PInositol-4-P-5-kinase_N"/>
</dbReference>
<reference evidence="6" key="1">
    <citation type="submission" date="2016-06" db="UniProtKB">
        <authorList>
            <consortium name="WormBaseParasite"/>
        </authorList>
    </citation>
    <scope>IDENTIFICATION</scope>
</reference>
<dbReference type="Gene3D" id="3.30.810.10">
    <property type="entry name" value="2-Layer Sandwich"/>
    <property type="match status" value="1"/>
</dbReference>
<evidence type="ECO:0000313" key="5">
    <source>
        <dbReference type="Proteomes" id="UP000050794"/>
    </source>
</evidence>
<organism evidence="5 6">
    <name type="scientific">Toxocara canis</name>
    <name type="common">Canine roundworm</name>
    <dbReference type="NCBI Taxonomy" id="6265"/>
    <lineage>
        <taxon>Eukaryota</taxon>
        <taxon>Metazoa</taxon>
        <taxon>Ecdysozoa</taxon>
        <taxon>Nematoda</taxon>
        <taxon>Chromadorea</taxon>
        <taxon>Rhabditida</taxon>
        <taxon>Spirurina</taxon>
        <taxon>Ascaridomorpha</taxon>
        <taxon>Ascaridoidea</taxon>
        <taxon>Toxocaridae</taxon>
        <taxon>Toxocara</taxon>
    </lineage>
</organism>
<sequence>MSSSVVTFKSPQSAKHSTSEPSAPPNASGGEEWRAQEEFEKQKLGHRRIDRQGEVSYKRVPTNALMGAIQLGIANSIGSLASKPKRDLLLQDFDVIETVSFPPNGSQLTPSHGYGDFRFQTYAPIAFRTFRDLFSIKAADFLRSICTEPLKELSNAGASGSIFYVSSDDQFIIKTVQHKEAEFLQKLLPGYYMNFNQNPRTLLPKFFGLFCYQSLGKNIRLLVMNNLLPQSIKMNEKYDVKGSTYKRLASKHERAKLSPTLKDLDFVSEHPEGLLLDSAAYDALIKTISRDCLVLESFKIMDYSLLIGIHNMDLADGAAAEEEGDGGEPSTSTQRGKKMVRLKSKFWETDSGRLPPEGVFPARNQKGENLLLFLGIIDILQNYRLLKKLEHTWKSVLHDGDSISVHNPTFYAQRFLGFLKTQVFRTSAGLRRAAGDHIPKGQGTIVTALRQSPSKRRMARRSVTEKEEAETGNVNAPVSSRPDIVPVPASRGQPRRSYNRQDTAADFNRPREKKVERLFAPDPELRAVERSSSQEETVVGTSNIEVSFTSPS</sequence>
<gene>
    <name evidence="4" type="ORF">TCNE_LOCUS14921</name>
</gene>
<evidence type="ECO:0000256" key="2">
    <source>
        <dbReference type="SAM" id="MobiDB-lite"/>
    </source>
</evidence>
<dbReference type="GO" id="GO:0005886">
    <property type="term" value="C:plasma membrane"/>
    <property type="evidence" value="ECO:0007669"/>
    <property type="project" value="TreeGrafter"/>
</dbReference>
<dbReference type="PANTHER" id="PTHR23086">
    <property type="entry name" value="PHOSPHATIDYLINOSITOL-4-PHOSPHATE 5-KINASE"/>
    <property type="match status" value="1"/>
</dbReference>
<keyword evidence="1" id="KW-0067">ATP-binding</keyword>
<feature type="compositionally biased region" description="Polar residues" evidence="2">
    <location>
        <begin position="534"/>
        <end position="552"/>
    </location>
</feature>
<dbReference type="WBParaSite" id="TCNE_0001492101-mRNA-1">
    <property type="protein sequence ID" value="TCNE_0001492101-mRNA-1"/>
    <property type="gene ID" value="TCNE_0001492101"/>
</dbReference>
<dbReference type="Gene3D" id="3.30.800.10">
    <property type="entry name" value="Phosphatidylinositol Phosphate Kinase II Beta"/>
    <property type="match status" value="1"/>
</dbReference>
<evidence type="ECO:0000313" key="6">
    <source>
        <dbReference type="WBParaSite" id="TCNE_0001492101-mRNA-1"/>
    </source>
</evidence>
<keyword evidence="1" id="KW-0418">Kinase</keyword>
<dbReference type="PANTHER" id="PTHR23086:SF101">
    <property type="entry name" value="LP03320P-RELATED"/>
    <property type="match status" value="1"/>
</dbReference>
<proteinExistence type="predicted"/>
<feature type="compositionally biased region" description="Polar residues" evidence="2">
    <location>
        <begin position="1"/>
        <end position="21"/>
    </location>
</feature>